<keyword evidence="3" id="KW-0949">S-adenosyl-L-methionine</keyword>
<keyword evidence="5" id="KW-1185">Reference proteome</keyword>
<proteinExistence type="predicted"/>
<dbReference type="EMBL" id="CAJNDS010002113">
    <property type="protein sequence ID" value="CAE7334982.1"/>
    <property type="molecule type" value="Genomic_DNA"/>
</dbReference>
<dbReference type="InterPro" id="IPR011990">
    <property type="entry name" value="TPR-like_helical_dom_sf"/>
</dbReference>
<evidence type="ECO:0000313" key="4">
    <source>
        <dbReference type="EMBL" id="CAE7334982.1"/>
    </source>
</evidence>
<keyword evidence="2" id="KW-0808">Transferase</keyword>
<sequence length="404" mass="44298">MDRVVARCLQVASRCGAPQPFLDSLSGNAGELGAEWERRRASGYWEILEGRLEKTEDGTFVTCKDVRAGEPILFEAAVAAASAGPDACAALARQCRASPTVLEKVLQLPRARFTGETGELEAALACNARECSREPGFVALFLACSGIPHSCCPNAIIDSTQTHAVLRALDDMAAGTQVSVSYVSVSLNRQARQSQLGQGFSCKCARCVSEESTDPQFAVACSSCKEPSFSIVREEQKQRCACGAKFLVAEALRHVQEARKANAFMAQAESARGDAVKKAMALEMRLRTATTSANPAPPRHPQILQLANNVANCYFYAAQTPGSNQAACWAGFWTYKHQFMEGLEANHGETKQRDVHYILSLRRMLSARFSNAEDREKCQKKFQHLCWIHFGEPDVPQSLRDLRR</sequence>
<dbReference type="PANTHER" id="PTHR46402:SF2">
    <property type="entry name" value="HISTONE-LYSINE N-TRIMETHYLTRANSFERASE SMYD5"/>
    <property type="match status" value="1"/>
</dbReference>
<evidence type="ECO:0000256" key="2">
    <source>
        <dbReference type="ARBA" id="ARBA00022679"/>
    </source>
</evidence>
<dbReference type="SUPFAM" id="SSF82199">
    <property type="entry name" value="SET domain"/>
    <property type="match status" value="1"/>
</dbReference>
<name>A0A812NWR0_9DINO</name>
<evidence type="ECO:0000313" key="5">
    <source>
        <dbReference type="Proteomes" id="UP000604046"/>
    </source>
</evidence>
<dbReference type="InterPro" id="IPR046341">
    <property type="entry name" value="SET_dom_sf"/>
</dbReference>
<dbReference type="GO" id="GO:0032259">
    <property type="term" value="P:methylation"/>
    <property type="evidence" value="ECO:0007669"/>
    <property type="project" value="UniProtKB-KW"/>
</dbReference>
<dbReference type="Gene3D" id="2.170.270.10">
    <property type="entry name" value="SET domain"/>
    <property type="match status" value="1"/>
</dbReference>
<dbReference type="GO" id="GO:0045814">
    <property type="term" value="P:negative regulation of gene expression, epigenetic"/>
    <property type="evidence" value="ECO:0007669"/>
    <property type="project" value="TreeGrafter"/>
</dbReference>
<accession>A0A812NWR0</accession>
<dbReference type="OrthoDB" id="446890at2759"/>
<dbReference type="AlphaFoldDB" id="A0A812NWR0"/>
<dbReference type="Gene3D" id="1.25.40.10">
    <property type="entry name" value="Tetratricopeptide repeat domain"/>
    <property type="match status" value="1"/>
</dbReference>
<comment type="caution">
    <text evidence="4">The sequence shown here is derived from an EMBL/GenBank/DDBJ whole genome shotgun (WGS) entry which is preliminary data.</text>
</comment>
<organism evidence="4 5">
    <name type="scientific">Symbiodinium natans</name>
    <dbReference type="NCBI Taxonomy" id="878477"/>
    <lineage>
        <taxon>Eukaryota</taxon>
        <taxon>Sar</taxon>
        <taxon>Alveolata</taxon>
        <taxon>Dinophyceae</taxon>
        <taxon>Suessiales</taxon>
        <taxon>Symbiodiniaceae</taxon>
        <taxon>Symbiodinium</taxon>
    </lineage>
</organism>
<dbReference type="GO" id="GO:0042799">
    <property type="term" value="F:histone H4K20 methyltransferase activity"/>
    <property type="evidence" value="ECO:0007669"/>
    <property type="project" value="TreeGrafter"/>
</dbReference>
<reference evidence="4" key="1">
    <citation type="submission" date="2021-02" db="EMBL/GenBank/DDBJ databases">
        <authorList>
            <person name="Dougan E. K."/>
            <person name="Rhodes N."/>
            <person name="Thang M."/>
            <person name="Chan C."/>
        </authorList>
    </citation>
    <scope>NUCLEOTIDE SEQUENCE</scope>
</reference>
<evidence type="ECO:0000256" key="3">
    <source>
        <dbReference type="ARBA" id="ARBA00022691"/>
    </source>
</evidence>
<dbReference type="Proteomes" id="UP000604046">
    <property type="component" value="Unassembled WGS sequence"/>
</dbReference>
<dbReference type="PANTHER" id="PTHR46402">
    <property type="entry name" value="SET AND MYND DOMAIN-CONTAINING PROTEIN 5"/>
    <property type="match status" value="1"/>
</dbReference>
<gene>
    <name evidence="4" type="primary">ASHR1</name>
    <name evidence="4" type="ORF">SNAT2548_LOCUS17524</name>
</gene>
<protein>
    <submittedName>
        <fullName evidence="4">ASHR1 protein</fullName>
    </submittedName>
</protein>
<keyword evidence="1" id="KW-0489">Methyltransferase</keyword>
<evidence type="ECO:0000256" key="1">
    <source>
        <dbReference type="ARBA" id="ARBA00022603"/>
    </source>
</evidence>